<dbReference type="Gene3D" id="3.50.50.60">
    <property type="entry name" value="FAD/NAD(P)-binding domain"/>
    <property type="match status" value="2"/>
</dbReference>
<reference evidence="3 4" key="1">
    <citation type="submission" date="2019-09" db="EMBL/GenBank/DDBJ databases">
        <title>Nocardioides panacisoli sp. nov., isolated from the soil of a ginseng field.</title>
        <authorList>
            <person name="Cho C."/>
        </authorList>
    </citation>
    <scope>NUCLEOTIDE SEQUENCE [LARGE SCALE GENOMIC DNA]</scope>
    <source>
        <strain evidence="3 4">BN130099</strain>
    </source>
</reference>
<feature type="domain" description="FAD dependent oxidoreductase" evidence="2">
    <location>
        <begin position="48"/>
        <end position="340"/>
    </location>
</feature>
<dbReference type="SUPFAM" id="SSF54373">
    <property type="entry name" value="FAD-linked reductases, C-terminal domain"/>
    <property type="match status" value="1"/>
</dbReference>
<dbReference type="Proteomes" id="UP000325003">
    <property type="component" value="Unassembled WGS sequence"/>
</dbReference>
<name>A0A5B1LNJ7_9ACTN</name>
<dbReference type="PANTHER" id="PTHR13847:SF289">
    <property type="entry name" value="GLYCINE OXIDASE"/>
    <property type="match status" value="1"/>
</dbReference>
<dbReference type="InterPro" id="IPR036188">
    <property type="entry name" value="FAD/NAD-bd_sf"/>
</dbReference>
<dbReference type="Gene3D" id="3.30.9.10">
    <property type="entry name" value="D-Amino Acid Oxidase, subunit A, domain 2"/>
    <property type="match status" value="2"/>
</dbReference>
<gene>
    <name evidence="3" type="ORF">F0U44_03335</name>
</gene>
<keyword evidence="4" id="KW-1185">Reference proteome</keyword>
<accession>A0A5B1LNJ7</accession>
<organism evidence="3 4">
    <name type="scientific">Nocardioides humilatus</name>
    <dbReference type="NCBI Taxonomy" id="2607660"/>
    <lineage>
        <taxon>Bacteria</taxon>
        <taxon>Bacillati</taxon>
        <taxon>Actinomycetota</taxon>
        <taxon>Actinomycetes</taxon>
        <taxon>Propionibacteriales</taxon>
        <taxon>Nocardioidaceae</taxon>
        <taxon>Nocardioides</taxon>
    </lineage>
</organism>
<dbReference type="EMBL" id="VUJV01000001">
    <property type="protein sequence ID" value="KAA1421350.1"/>
    <property type="molecule type" value="Genomic_DNA"/>
</dbReference>
<evidence type="ECO:0000259" key="2">
    <source>
        <dbReference type="Pfam" id="PF01266"/>
    </source>
</evidence>
<proteinExistence type="predicted"/>
<dbReference type="InterPro" id="IPR006076">
    <property type="entry name" value="FAD-dep_OxRdtase"/>
</dbReference>
<sequence length="361" mass="38232">MQRGSRRWSPPARSAWPSSAVSGDIRIRWVQRRSWSRPSVVEVVRTKILGAGIIGLSVADELQRRGHAVTVVDPAPGSGASHAAAGMLSPSAELWHGEETLLGLGRESLALWPAFARDLGVPLHDTGTLLVGHDAGDQQQVARQVALLRHHHAPAEELDDGSVLLPDEASVDPRAVVRALLARVPVVPVDPGGDHDVTILATGAVLPPPYSSMVRGVRGEILRLRCDDPPPRTLRGWVHGEPIYVVPRADGEVVVGATSEEHDAAPVVTAGGVLRLLTAARLVWPALDRAELVEATARDRPGTADNLPLVGPVAPGLVLAAGHYRHGVLLAPLTARLVADHLETGVVSPALDPRRLLGGDR</sequence>
<dbReference type="GO" id="GO:0016491">
    <property type="term" value="F:oxidoreductase activity"/>
    <property type="evidence" value="ECO:0007669"/>
    <property type="project" value="UniProtKB-KW"/>
</dbReference>
<evidence type="ECO:0000256" key="1">
    <source>
        <dbReference type="ARBA" id="ARBA00023002"/>
    </source>
</evidence>
<comment type="caution">
    <text evidence="3">The sequence shown here is derived from an EMBL/GenBank/DDBJ whole genome shotgun (WGS) entry which is preliminary data.</text>
</comment>
<dbReference type="GO" id="GO:0005737">
    <property type="term" value="C:cytoplasm"/>
    <property type="evidence" value="ECO:0007669"/>
    <property type="project" value="TreeGrafter"/>
</dbReference>
<keyword evidence="1" id="KW-0560">Oxidoreductase</keyword>
<dbReference type="Pfam" id="PF01266">
    <property type="entry name" value="DAO"/>
    <property type="match status" value="1"/>
</dbReference>
<dbReference type="SUPFAM" id="SSF51905">
    <property type="entry name" value="FAD/NAD(P)-binding domain"/>
    <property type="match status" value="1"/>
</dbReference>
<evidence type="ECO:0000313" key="3">
    <source>
        <dbReference type="EMBL" id="KAA1421350.1"/>
    </source>
</evidence>
<protein>
    <submittedName>
        <fullName evidence="3">FAD-dependent oxidoreductase</fullName>
    </submittedName>
</protein>
<dbReference type="AlphaFoldDB" id="A0A5B1LNJ7"/>
<reference evidence="3 4" key="2">
    <citation type="submission" date="2019-09" db="EMBL/GenBank/DDBJ databases">
        <authorList>
            <person name="Jin C."/>
        </authorList>
    </citation>
    <scope>NUCLEOTIDE SEQUENCE [LARGE SCALE GENOMIC DNA]</scope>
    <source>
        <strain evidence="3 4">BN130099</strain>
    </source>
</reference>
<dbReference type="PANTHER" id="PTHR13847">
    <property type="entry name" value="SARCOSINE DEHYDROGENASE-RELATED"/>
    <property type="match status" value="1"/>
</dbReference>
<evidence type="ECO:0000313" key="4">
    <source>
        <dbReference type="Proteomes" id="UP000325003"/>
    </source>
</evidence>